<dbReference type="AlphaFoldDB" id="A0A0C3S7I2"/>
<evidence type="ECO:0000256" key="1">
    <source>
        <dbReference type="SAM" id="MobiDB-lite"/>
    </source>
</evidence>
<evidence type="ECO:0000313" key="3">
    <source>
        <dbReference type="Proteomes" id="UP000053257"/>
    </source>
</evidence>
<feature type="region of interest" description="Disordered" evidence="1">
    <location>
        <begin position="100"/>
        <end position="143"/>
    </location>
</feature>
<organism evidence="2 3">
    <name type="scientific">Phlebiopsis gigantea (strain 11061_1 CR5-6)</name>
    <name type="common">White-rot fungus</name>
    <name type="synonym">Peniophora gigantea</name>
    <dbReference type="NCBI Taxonomy" id="745531"/>
    <lineage>
        <taxon>Eukaryota</taxon>
        <taxon>Fungi</taxon>
        <taxon>Dikarya</taxon>
        <taxon>Basidiomycota</taxon>
        <taxon>Agaricomycotina</taxon>
        <taxon>Agaricomycetes</taxon>
        <taxon>Polyporales</taxon>
        <taxon>Phanerochaetaceae</taxon>
        <taxon>Phlebiopsis</taxon>
    </lineage>
</organism>
<name>A0A0C3S7I2_PHLG1</name>
<reference evidence="2 3" key="1">
    <citation type="journal article" date="2014" name="PLoS Genet.">
        <title>Analysis of the Phlebiopsis gigantea genome, transcriptome and secretome provides insight into its pioneer colonization strategies of wood.</title>
        <authorList>
            <person name="Hori C."/>
            <person name="Ishida T."/>
            <person name="Igarashi K."/>
            <person name="Samejima M."/>
            <person name="Suzuki H."/>
            <person name="Master E."/>
            <person name="Ferreira P."/>
            <person name="Ruiz-Duenas F.J."/>
            <person name="Held B."/>
            <person name="Canessa P."/>
            <person name="Larrondo L.F."/>
            <person name="Schmoll M."/>
            <person name="Druzhinina I.S."/>
            <person name="Kubicek C.P."/>
            <person name="Gaskell J.A."/>
            <person name="Kersten P."/>
            <person name="St John F."/>
            <person name="Glasner J."/>
            <person name="Sabat G."/>
            <person name="Splinter BonDurant S."/>
            <person name="Syed K."/>
            <person name="Yadav J."/>
            <person name="Mgbeahuruike A.C."/>
            <person name="Kovalchuk A."/>
            <person name="Asiegbu F.O."/>
            <person name="Lackner G."/>
            <person name="Hoffmeister D."/>
            <person name="Rencoret J."/>
            <person name="Gutierrez A."/>
            <person name="Sun H."/>
            <person name="Lindquist E."/>
            <person name="Barry K."/>
            <person name="Riley R."/>
            <person name="Grigoriev I.V."/>
            <person name="Henrissat B."/>
            <person name="Kues U."/>
            <person name="Berka R.M."/>
            <person name="Martinez A.T."/>
            <person name="Covert S.F."/>
            <person name="Blanchette R.A."/>
            <person name="Cullen D."/>
        </authorList>
    </citation>
    <scope>NUCLEOTIDE SEQUENCE [LARGE SCALE GENOMIC DNA]</scope>
    <source>
        <strain evidence="2 3">11061_1 CR5-6</strain>
    </source>
</reference>
<gene>
    <name evidence="2" type="ORF">PHLGIDRAFT_181731</name>
</gene>
<protein>
    <submittedName>
        <fullName evidence="2">Uncharacterized protein</fullName>
    </submittedName>
</protein>
<proteinExistence type="predicted"/>
<dbReference type="Proteomes" id="UP000053257">
    <property type="component" value="Unassembled WGS sequence"/>
</dbReference>
<evidence type="ECO:0000313" key="2">
    <source>
        <dbReference type="EMBL" id="KIP04720.1"/>
    </source>
</evidence>
<dbReference type="HOGENOM" id="CLU_1587101_0_0_1"/>
<feature type="compositionally biased region" description="Low complexity" evidence="1">
    <location>
        <begin position="105"/>
        <end position="123"/>
    </location>
</feature>
<dbReference type="EMBL" id="KN840564">
    <property type="protein sequence ID" value="KIP04720.1"/>
    <property type="molecule type" value="Genomic_DNA"/>
</dbReference>
<sequence length="168" mass="18062">MTQREPLWRPRPRTVFHSPSVCWKEGSKRAQHHPTATSASALRPFIKDEGPRQWAFPLSMFGCRNAAAIADHRASGSRAGVFSDGIRPGLRPPMCHQRCSGDQAGRGPIAAPPARTAPRAARGVRGERASGTSTPGGSHVRTPGRAVLRYHAAGQPSCDPRTKKGGHH</sequence>
<keyword evidence="3" id="KW-1185">Reference proteome</keyword>
<accession>A0A0C3S7I2</accession>